<dbReference type="InterPro" id="IPR000403">
    <property type="entry name" value="PI3/4_kinase_cat_dom"/>
</dbReference>
<dbReference type="GO" id="GO:0004930">
    <property type="term" value="F:G protein-coupled receptor activity"/>
    <property type="evidence" value="ECO:0007669"/>
    <property type="project" value="InterPro"/>
</dbReference>
<dbReference type="GO" id="GO:0034271">
    <property type="term" value="C:phosphatidylinositol 3-kinase complex, class III, type I"/>
    <property type="evidence" value="ECO:0007669"/>
    <property type="project" value="TreeGrafter"/>
</dbReference>
<keyword evidence="4" id="KW-0418">Kinase</keyword>
<dbReference type="Pfam" id="PF00003">
    <property type="entry name" value="7tm_3"/>
    <property type="match status" value="1"/>
</dbReference>
<dbReference type="InterPro" id="IPR011009">
    <property type="entry name" value="Kinase-like_dom_sf"/>
</dbReference>
<dbReference type="PROSITE" id="PS00916">
    <property type="entry name" value="PI3_4_KINASE_2"/>
    <property type="match status" value="1"/>
</dbReference>
<dbReference type="GO" id="GO:0000407">
    <property type="term" value="C:phagophore assembly site"/>
    <property type="evidence" value="ECO:0007669"/>
    <property type="project" value="TreeGrafter"/>
</dbReference>
<feature type="transmembrane region" description="Helical" evidence="7">
    <location>
        <begin position="276"/>
        <end position="295"/>
    </location>
</feature>
<dbReference type="InterPro" id="IPR018936">
    <property type="entry name" value="PI3/4_kinase_CS"/>
</dbReference>
<dbReference type="PROSITE" id="PS50290">
    <property type="entry name" value="PI3_4_KINASE_3"/>
    <property type="match status" value="1"/>
</dbReference>
<keyword evidence="6 7" id="KW-0472">Membrane</keyword>
<dbReference type="SUPFAM" id="SSF56112">
    <property type="entry name" value="Protein kinase-like (PK-like)"/>
    <property type="match status" value="1"/>
</dbReference>
<dbReference type="SUPFAM" id="SSF48371">
    <property type="entry name" value="ARM repeat"/>
    <property type="match status" value="1"/>
</dbReference>
<evidence type="ECO:0000256" key="1">
    <source>
        <dbReference type="ARBA" id="ARBA00004141"/>
    </source>
</evidence>
<keyword evidence="5 7" id="KW-1133">Transmembrane helix</keyword>
<dbReference type="GO" id="GO:0016303">
    <property type="term" value="F:1-phosphatidylinositol-3-kinase activity"/>
    <property type="evidence" value="ECO:0007669"/>
    <property type="project" value="TreeGrafter"/>
</dbReference>
<evidence type="ECO:0000256" key="6">
    <source>
        <dbReference type="ARBA" id="ARBA00023136"/>
    </source>
</evidence>
<dbReference type="VEuPathDB" id="FungiDB:H310_03757"/>
<dbReference type="GO" id="GO:0006897">
    <property type="term" value="P:endocytosis"/>
    <property type="evidence" value="ECO:0007669"/>
    <property type="project" value="TreeGrafter"/>
</dbReference>
<dbReference type="PROSITE" id="PS51545">
    <property type="entry name" value="PIK_HELICAL"/>
    <property type="match status" value="1"/>
</dbReference>
<evidence type="ECO:0000256" key="8">
    <source>
        <dbReference type="SAM" id="SignalP"/>
    </source>
</evidence>
<dbReference type="InterPro" id="IPR042236">
    <property type="entry name" value="PI3K_accessory_sf"/>
</dbReference>
<feature type="transmembrane region" description="Helical" evidence="7">
    <location>
        <begin position="244"/>
        <end position="264"/>
    </location>
</feature>
<feature type="domain" description="PI3K/PI4K catalytic" evidence="9">
    <location>
        <begin position="750"/>
        <end position="1020"/>
    </location>
</feature>
<dbReference type="GO" id="GO:0005777">
    <property type="term" value="C:peroxisome"/>
    <property type="evidence" value="ECO:0007669"/>
    <property type="project" value="TreeGrafter"/>
</dbReference>
<comment type="subcellular location">
    <subcellularLocation>
        <location evidence="1">Membrane</location>
        <topology evidence="1">Multi-pass membrane protein</topology>
    </subcellularLocation>
</comment>
<evidence type="ECO:0000256" key="5">
    <source>
        <dbReference type="ARBA" id="ARBA00022989"/>
    </source>
</evidence>
<feature type="transmembrane region" description="Helical" evidence="7">
    <location>
        <begin position="147"/>
        <end position="169"/>
    </location>
</feature>
<accession>A0A024UJY3</accession>
<dbReference type="PANTHER" id="PTHR10048:SF7">
    <property type="entry name" value="PHOSPHATIDYLINOSITOL 3-KINASE CATALYTIC SUBUNIT TYPE 3"/>
    <property type="match status" value="1"/>
</dbReference>
<dbReference type="Gene3D" id="3.30.1010.10">
    <property type="entry name" value="Phosphatidylinositol 3-kinase Catalytic Subunit, Chain A, domain 4"/>
    <property type="match status" value="1"/>
</dbReference>
<dbReference type="Gene3D" id="1.25.40.70">
    <property type="entry name" value="Phosphatidylinositol 3-kinase, accessory domain (PIK)"/>
    <property type="match status" value="1"/>
</dbReference>
<feature type="signal peptide" evidence="8">
    <location>
        <begin position="1"/>
        <end position="15"/>
    </location>
</feature>
<dbReference type="InterPro" id="IPR036940">
    <property type="entry name" value="PI3/4_kinase_cat_sf"/>
</dbReference>
<dbReference type="GO" id="GO:0000045">
    <property type="term" value="P:autophagosome assembly"/>
    <property type="evidence" value="ECO:0007669"/>
    <property type="project" value="TreeGrafter"/>
</dbReference>
<evidence type="ECO:0008006" key="12">
    <source>
        <dbReference type="Google" id="ProtNLM"/>
    </source>
</evidence>
<dbReference type="PANTHER" id="PTHR10048">
    <property type="entry name" value="PHOSPHATIDYLINOSITOL KINASE"/>
    <property type="match status" value="1"/>
</dbReference>
<reference evidence="11" key="1">
    <citation type="submission" date="2013-12" db="EMBL/GenBank/DDBJ databases">
        <title>The Genome Sequence of Aphanomyces invadans NJM9701.</title>
        <authorList>
            <consortium name="The Broad Institute Genomics Platform"/>
            <person name="Russ C."/>
            <person name="Tyler B."/>
            <person name="van West P."/>
            <person name="Dieguez-Uribeondo J."/>
            <person name="Young S.K."/>
            <person name="Zeng Q."/>
            <person name="Gargeya S."/>
            <person name="Fitzgerald M."/>
            <person name="Abouelleil A."/>
            <person name="Alvarado L."/>
            <person name="Chapman S.B."/>
            <person name="Gainer-Dewar J."/>
            <person name="Goldberg J."/>
            <person name="Griggs A."/>
            <person name="Gujja S."/>
            <person name="Hansen M."/>
            <person name="Howarth C."/>
            <person name="Imamovic A."/>
            <person name="Ireland A."/>
            <person name="Larimer J."/>
            <person name="McCowan C."/>
            <person name="Murphy C."/>
            <person name="Pearson M."/>
            <person name="Poon T.W."/>
            <person name="Priest M."/>
            <person name="Roberts A."/>
            <person name="Saif S."/>
            <person name="Shea T."/>
            <person name="Sykes S."/>
            <person name="Wortman J."/>
            <person name="Nusbaum C."/>
            <person name="Birren B."/>
        </authorList>
    </citation>
    <scope>NUCLEOTIDE SEQUENCE [LARGE SCALE GENOMIC DNA]</scope>
    <source>
        <strain evidence="11">NJM9701</strain>
    </source>
</reference>
<evidence type="ECO:0000256" key="3">
    <source>
        <dbReference type="ARBA" id="ARBA00022692"/>
    </source>
</evidence>
<feature type="transmembrane region" description="Helical" evidence="7">
    <location>
        <begin position="81"/>
        <end position="105"/>
    </location>
</feature>
<dbReference type="Pfam" id="PF00454">
    <property type="entry name" value="PI3_PI4_kinase"/>
    <property type="match status" value="1"/>
</dbReference>
<organism evidence="11">
    <name type="scientific">Aphanomyces invadans</name>
    <dbReference type="NCBI Taxonomy" id="157072"/>
    <lineage>
        <taxon>Eukaryota</taxon>
        <taxon>Sar</taxon>
        <taxon>Stramenopiles</taxon>
        <taxon>Oomycota</taxon>
        <taxon>Saprolegniomycetes</taxon>
        <taxon>Saprolegniales</taxon>
        <taxon>Verrucalvaceae</taxon>
        <taxon>Aphanomyces</taxon>
    </lineage>
</organism>
<dbReference type="Pfam" id="PF00613">
    <property type="entry name" value="PI3Ka"/>
    <property type="match status" value="1"/>
</dbReference>
<evidence type="ECO:0000256" key="7">
    <source>
        <dbReference type="SAM" id="Phobius"/>
    </source>
</evidence>
<keyword evidence="3 7" id="KW-0812">Transmembrane</keyword>
<dbReference type="Gene3D" id="1.10.1070.11">
    <property type="entry name" value="Phosphatidylinositol 3-/4-kinase, catalytic domain"/>
    <property type="match status" value="1"/>
</dbReference>
<evidence type="ECO:0000256" key="4">
    <source>
        <dbReference type="ARBA" id="ARBA00022777"/>
    </source>
</evidence>
<dbReference type="GO" id="GO:0034272">
    <property type="term" value="C:phosphatidylinositol 3-kinase complex, class III, type II"/>
    <property type="evidence" value="ECO:0007669"/>
    <property type="project" value="TreeGrafter"/>
</dbReference>
<feature type="chain" id="PRO_5013334365" description="PI3K/PI4K catalytic domain-containing protein" evidence="8">
    <location>
        <begin position="16"/>
        <end position="1038"/>
    </location>
</feature>
<evidence type="ECO:0000259" key="9">
    <source>
        <dbReference type="PROSITE" id="PS50290"/>
    </source>
</evidence>
<dbReference type="STRING" id="157072.A0A024UJY3"/>
<protein>
    <recommendedName>
        <fullName evidence="12">PI3K/PI4K catalytic domain-containing protein</fullName>
    </recommendedName>
</protein>
<dbReference type="GeneID" id="20080807"/>
<dbReference type="eggNOG" id="KOG0906">
    <property type="taxonomic scope" value="Eukaryota"/>
</dbReference>
<dbReference type="InterPro" id="IPR017978">
    <property type="entry name" value="GPCR_3_C"/>
</dbReference>
<dbReference type="SMART" id="SM00145">
    <property type="entry name" value="PI3Ka"/>
    <property type="match status" value="1"/>
</dbReference>
<dbReference type="RefSeq" id="XP_008865959.1">
    <property type="nucleotide sequence ID" value="XM_008867737.1"/>
</dbReference>
<dbReference type="PROSITE" id="PS00915">
    <property type="entry name" value="PI3_4_KINASE_1"/>
    <property type="match status" value="1"/>
</dbReference>
<feature type="domain" description="PIK helical" evidence="10">
    <location>
        <begin position="309"/>
        <end position="498"/>
    </location>
</feature>
<dbReference type="GO" id="GO:0048015">
    <property type="term" value="P:phosphatidylinositol-mediated signaling"/>
    <property type="evidence" value="ECO:0007669"/>
    <property type="project" value="TreeGrafter"/>
</dbReference>
<dbReference type="InterPro" id="IPR015433">
    <property type="entry name" value="PI3/4_kinase"/>
</dbReference>
<feature type="transmembrane region" description="Helical" evidence="7">
    <location>
        <begin position="307"/>
        <end position="329"/>
    </location>
</feature>
<feature type="transmembrane region" description="Helical" evidence="7">
    <location>
        <begin position="117"/>
        <end position="141"/>
    </location>
</feature>
<proteinExistence type="predicted"/>
<dbReference type="InterPro" id="IPR016024">
    <property type="entry name" value="ARM-type_fold"/>
</dbReference>
<evidence type="ECO:0000259" key="10">
    <source>
        <dbReference type="PROSITE" id="PS51545"/>
    </source>
</evidence>
<keyword evidence="8" id="KW-0732">Signal</keyword>
<evidence type="ECO:0000256" key="2">
    <source>
        <dbReference type="ARBA" id="ARBA00022679"/>
    </source>
</evidence>
<sequence>MVWLLAAVHIRSVDGVANAPLSCIAQCAQTCNCPINSNGDVCSNRGMCLNGACRCNSGFGSTNTSVGVCDVEYVSLNNSTYLFVLIASCVCGLLAYNASLVYLYYTDHSLFQKSRPAFAHAMNAGTILIAASIAVASSIVADPLSCSILWCIADLSFVLVFGTILLRLYRNVCVLLSSAKGPPIKFPDKWVFALLGGLLLIEAGILAGVWAFRGFTMHDTPLWPNADGVTWTKFQGCFLDSQHAAIALIAPKGLTLLVIVAFALQLRRSKKEERDMTKLASCVAITLALWAIGLSLYGTATKAHGDMFYLCLVFLLLLPSAMVVAITTYPKWIEIHRLGGHFTPTVRPSTKNSADLNLYLHHIDWHDVAQVEEAETQLTAFVASDPRHGLDIGTILMLLSDKVRHRGIRRLAVAQLQHADVASVSLVFPQLLQALKYDLDADVGDVAASPLVQALLRYARESIVVAHTFHWSVVVELENTVAVVVDDMEIKHQDRPTKALYAALHELFLDAMATTAHGHLVAHQIEIVSFLAHVYDGMARHHVDAMTIQLREALTGPEATFSSLHPLYPSIWVRGFDPAQSFVFKSNAKPMKVHLVVDTAAQLEHITVDMRSALDRTASTKAALAHIRHTVDVTVADVRGSSTNATIRIDVHGHVQTCTVDDRGGVEARFEVGEVPQLVELLLVDGRWNEYGTGPSSHSGGNDTTPSRMLEVHLPPSLYLPPTEMQMPDSDVYATVSVIVTSHTTHGHDDATKEGLARAVTEKLHGTIDAVSPGIIFKHGDDLRQDALALQLLAVIDSICTRHGQLHLHFTLYRVLATSVNEGIAEFVPHSAPLSQVLRDNHHSILEFLQRHQFDADAPNQVKPHAMDIFVRSVAGYCVATYVLGVGDRHLDNLMLKSTGHFFHIDFGFLFGKDPKPMPPPFRLTPDMVHAMGGLDGEAFQLCIAYACECFNLLRKHAHVLLAVLHLTKEAGIPHMHTNLNQEKDVAIHEVEKRLVLRASSEKARQFMTQLMVESQNPQTTARLSLLERIHRVAVALK</sequence>
<dbReference type="InterPro" id="IPR001263">
    <property type="entry name" value="PI3K_accessory_dom"/>
</dbReference>
<keyword evidence="2" id="KW-0808">Transferase</keyword>
<dbReference type="SMART" id="SM00146">
    <property type="entry name" value="PI3Kc"/>
    <property type="match status" value="1"/>
</dbReference>
<gene>
    <name evidence="11" type="ORF">H310_03757</name>
</gene>
<name>A0A024UJY3_9STRA</name>
<evidence type="ECO:0000313" key="11">
    <source>
        <dbReference type="EMBL" id="ETW06182.1"/>
    </source>
</evidence>
<dbReference type="AlphaFoldDB" id="A0A024UJY3"/>
<dbReference type="EMBL" id="KI913956">
    <property type="protein sequence ID" value="ETW06182.1"/>
    <property type="molecule type" value="Genomic_DNA"/>
</dbReference>
<feature type="transmembrane region" description="Helical" evidence="7">
    <location>
        <begin position="190"/>
        <end position="212"/>
    </location>
</feature>
<dbReference type="GO" id="GO:0005768">
    <property type="term" value="C:endosome"/>
    <property type="evidence" value="ECO:0007669"/>
    <property type="project" value="TreeGrafter"/>
</dbReference>
<dbReference type="OrthoDB" id="67688at2759"/>